<feature type="domain" description="F-box" evidence="1">
    <location>
        <begin position="1"/>
        <end position="47"/>
    </location>
</feature>
<dbReference type="OrthoDB" id="3795769at2759"/>
<name>A0A6A5R5Q7_9PLEO</name>
<evidence type="ECO:0000313" key="3">
    <source>
        <dbReference type="Proteomes" id="UP000800082"/>
    </source>
</evidence>
<evidence type="ECO:0000313" key="2">
    <source>
        <dbReference type="EMBL" id="KAF1922933.1"/>
    </source>
</evidence>
<dbReference type="AlphaFoldDB" id="A0A6A5R5Q7"/>
<dbReference type="EMBL" id="ML979013">
    <property type="protein sequence ID" value="KAF1922933.1"/>
    <property type="molecule type" value="Genomic_DNA"/>
</dbReference>
<evidence type="ECO:0000259" key="1">
    <source>
        <dbReference type="PROSITE" id="PS50181"/>
    </source>
</evidence>
<dbReference type="PROSITE" id="PS50181">
    <property type="entry name" value="FBOX"/>
    <property type="match status" value="1"/>
</dbReference>
<gene>
    <name evidence="2" type="ORF">M421DRAFT_96501</name>
</gene>
<proteinExistence type="predicted"/>
<reference evidence="2" key="1">
    <citation type="journal article" date="2020" name="Stud. Mycol.">
        <title>101 Dothideomycetes genomes: a test case for predicting lifestyles and emergence of pathogens.</title>
        <authorList>
            <person name="Haridas S."/>
            <person name="Albert R."/>
            <person name="Binder M."/>
            <person name="Bloem J."/>
            <person name="Labutti K."/>
            <person name="Salamov A."/>
            <person name="Andreopoulos B."/>
            <person name="Baker S."/>
            <person name="Barry K."/>
            <person name="Bills G."/>
            <person name="Bluhm B."/>
            <person name="Cannon C."/>
            <person name="Castanera R."/>
            <person name="Culley D."/>
            <person name="Daum C."/>
            <person name="Ezra D."/>
            <person name="Gonzalez J."/>
            <person name="Henrissat B."/>
            <person name="Kuo A."/>
            <person name="Liang C."/>
            <person name="Lipzen A."/>
            <person name="Lutzoni F."/>
            <person name="Magnuson J."/>
            <person name="Mondo S."/>
            <person name="Nolan M."/>
            <person name="Ohm R."/>
            <person name="Pangilinan J."/>
            <person name="Park H.-J."/>
            <person name="Ramirez L."/>
            <person name="Alfaro M."/>
            <person name="Sun H."/>
            <person name="Tritt A."/>
            <person name="Yoshinaga Y."/>
            <person name="Zwiers L.-H."/>
            <person name="Turgeon B."/>
            <person name="Goodwin S."/>
            <person name="Spatafora J."/>
            <person name="Crous P."/>
            <person name="Grigoriev I."/>
        </authorList>
    </citation>
    <scope>NUCLEOTIDE SEQUENCE</scope>
    <source>
        <strain evidence="2">CBS 183.55</strain>
    </source>
</reference>
<dbReference type="InterPro" id="IPR001810">
    <property type="entry name" value="F-box_dom"/>
</dbReference>
<sequence length="518" mass="59532">MVNLPNEIIHQIIHEYREAGGYSGLRRLSSINRNWQIVVEDYIWRHLRLRPREIGCFRSAFRGHARRRRALRNLDIRFEGYFAREEPKTEGQRHADESDADEESEEASYCAPWCDVCPRGECKWNTTTFTGDGTVLAEDGKSDSSRIRLAAAQNEHARFFREVKAIWDELASWEDDLRVDRVDFHVTGFSVYKFVGPDVCNGEFPEDGTLMDLSSLPKLPLLPSVKSLWVREETNEEIDLWPTIVTCSVASSLPRLERLETVGVDYEIGWPVARRSLRHALADQISRLPTSLKTLYICLEYGDIKNHEVQPPNFLRGNLDCLSRSIRHVSAHLTTLTIRVSFISAAMFWDSDASPATSLVARWPNLRILDISTGLERPSGDYWLCPAANYPEHELYDWTDLETLYPDDGNDEDDDSERYRAVGAWPARRFLTRPEPAFFDELAISMARAVTCMPKLEYLDLEFNASHQGDLEPDVTLFHQGSGHKGGLQHTFHQYEGWTFYFRASNEARSYGYRATAH</sequence>
<dbReference type="RefSeq" id="XP_033443186.1">
    <property type="nucleotide sequence ID" value="XM_033598396.1"/>
</dbReference>
<organism evidence="2 3">
    <name type="scientific">Didymella exigua CBS 183.55</name>
    <dbReference type="NCBI Taxonomy" id="1150837"/>
    <lineage>
        <taxon>Eukaryota</taxon>
        <taxon>Fungi</taxon>
        <taxon>Dikarya</taxon>
        <taxon>Ascomycota</taxon>
        <taxon>Pezizomycotina</taxon>
        <taxon>Dothideomycetes</taxon>
        <taxon>Pleosporomycetidae</taxon>
        <taxon>Pleosporales</taxon>
        <taxon>Pleosporineae</taxon>
        <taxon>Didymellaceae</taxon>
        <taxon>Didymella</taxon>
    </lineage>
</organism>
<protein>
    <recommendedName>
        <fullName evidence="1">F-box domain-containing protein</fullName>
    </recommendedName>
</protein>
<keyword evidence="3" id="KW-1185">Reference proteome</keyword>
<dbReference type="GeneID" id="54356063"/>
<dbReference type="Proteomes" id="UP000800082">
    <property type="component" value="Unassembled WGS sequence"/>
</dbReference>
<accession>A0A6A5R5Q7</accession>